<dbReference type="Pfam" id="PF01936">
    <property type="entry name" value="NYN"/>
    <property type="match status" value="1"/>
</dbReference>
<protein>
    <recommendedName>
        <fullName evidence="1">NYN domain-containing protein</fullName>
    </recommendedName>
</protein>
<dbReference type="InterPro" id="IPR047140">
    <property type="entry name" value="LabA"/>
</dbReference>
<dbReference type="InterPro" id="IPR021139">
    <property type="entry name" value="NYN"/>
</dbReference>
<organism evidence="2 3">
    <name type="scientific">Candidatus Kaiserbacteria bacterium CG10_big_fil_rev_8_21_14_0_10_45_20</name>
    <dbReference type="NCBI Taxonomy" id="1974607"/>
    <lineage>
        <taxon>Bacteria</taxon>
        <taxon>Candidatus Kaiseribacteriota</taxon>
    </lineage>
</organism>
<evidence type="ECO:0000313" key="3">
    <source>
        <dbReference type="Proteomes" id="UP000229315"/>
    </source>
</evidence>
<reference evidence="3" key="1">
    <citation type="submission" date="2017-09" db="EMBL/GenBank/DDBJ databases">
        <title>Depth-based differentiation of microbial function through sediment-hosted aquifers and enrichment of novel symbionts in the deep terrestrial subsurface.</title>
        <authorList>
            <person name="Probst A.J."/>
            <person name="Ladd B."/>
            <person name="Jarett J.K."/>
            <person name="Geller-Mcgrath D.E."/>
            <person name="Sieber C.M.K."/>
            <person name="Emerson J.B."/>
            <person name="Anantharaman K."/>
            <person name="Thomas B.C."/>
            <person name="Malmstrom R."/>
            <person name="Stieglmeier M."/>
            <person name="Klingl A."/>
            <person name="Woyke T."/>
            <person name="Ryan C.M."/>
            <person name="Banfield J.F."/>
        </authorList>
    </citation>
    <scope>NUCLEOTIDE SEQUENCE [LARGE SCALE GENOMIC DNA]</scope>
</reference>
<name>A0A2H0UG25_9BACT</name>
<proteinExistence type="predicted"/>
<feature type="domain" description="NYN" evidence="1">
    <location>
        <begin position="10"/>
        <end position="145"/>
    </location>
</feature>
<dbReference type="PANTHER" id="PTHR35458">
    <property type="entry name" value="SLR0755 PROTEIN"/>
    <property type="match status" value="1"/>
</dbReference>
<dbReference type="EMBL" id="PFBH01000008">
    <property type="protein sequence ID" value="PIR85310.1"/>
    <property type="molecule type" value="Genomic_DNA"/>
</dbReference>
<accession>A0A2H0UG25</accession>
<dbReference type="GO" id="GO:0004540">
    <property type="term" value="F:RNA nuclease activity"/>
    <property type="evidence" value="ECO:0007669"/>
    <property type="project" value="InterPro"/>
</dbReference>
<dbReference type="AlphaFoldDB" id="A0A2H0UG25"/>
<dbReference type="Gene3D" id="3.40.50.1010">
    <property type="entry name" value="5'-nuclease"/>
    <property type="match status" value="1"/>
</dbReference>
<sequence>MQENQKNIAFVDGQNLHLGTTKHPDLPWRIDLARFRVYLTEKYSIDTAYYYLGYPSAQNNDLYEELQSAGFVIRFRDHVPNSLSAKKGNVDTDIVFDIMLAIYKDELKNVLLVSGDGDYAKMVRFLVKEKKLLKLLFPNQKRASALYGNIHSDYKVDLSRPDMRQKIGQKERAG</sequence>
<gene>
    <name evidence="2" type="ORF">COU15_01465</name>
</gene>
<dbReference type="PANTHER" id="PTHR35458:SF8">
    <property type="entry name" value="SLR0650 PROTEIN"/>
    <property type="match status" value="1"/>
</dbReference>
<evidence type="ECO:0000313" key="2">
    <source>
        <dbReference type="EMBL" id="PIR85310.1"/>
    </source>
</evidence>
<comment type="caution">
    <text evidence="2">The sequence shown here is derived from an EMBL/GenBank/DDBJ whole genome shotgun (WGS) entry which is preliminary data.</text>
</comment>
<dbReference type="Proteomes" id="UP000229315">
    <property type="component" value="Unassembled WGS sequence"/>
</dbReference>
<evidence type="ECO:0000259" key="1">
    <source>
        <dbReference type="Pfam" id="PF01936"/>
    </source>
</evidence>